<sequence length="190" mass="21128">MKTFKVEDFVDPNLAKALAEWKDFYNHSMSKAIDLSSAYTPVKDAMQAGESFMDTLKQAKWQQPDMDSLMKTPSVDPAAYSELSELHTSTVNKLWEHYTQSLKTTQSYGEKLADMAKEPKSPQTMMATYLSSTLDAFKQYQDGINAQLATLGEMQSAYKGWFEKNCLDKTAMAPAKAPVKAAAKKEPAAA</sequence>
<evidence type="ECO:0000313" key="1">
    <source>
        <dbReference type="EMBL" id="ROQ29671.1"/>
    </source>
</evidence>
<dbReference type="EMBL" id="RJUL01000002">
    <property type="protein sequence ID" value="ROQ29671.1"/>
    <property type="molecule type" value="Genomic_DNA"/>
</dbReference>
<accession>A0A3N1PRD7</accession>
<dbReference type="STRING" id="584787.GCA_001247655_01562"/>
<protein>
    <submittedName>
        <fullName evidence="1">Uncharacterized protein</fullName>
    </submittedName>
</protein>
<gene>
    <name evidence="1" type="ORF">EDC28_10236</name>
</gene>
<dbReference type="AlphaFoldDB" id="A0A3N1PRD7"/>
<evidence type="ECO:0000313" key="2">
    <source>
        <dbReference type="Proteomes" id="UP000268033"/>
    </source>
</evidence>
<keyword evidence="2" id="KW-1185">Reference proteome</keyword>
<dbReference type="RefSeq" id="WP_123420625.1">
    <property type="nucleotide sequence ID" value="NZ_RJUL01000002.1"/>
</dbReference>
<comment type="caution">
    <text evidence="1">The sequence shown here is derived from an EMBL/GenBank/DDBJ whole genome shotgun (WGS) entry which is preliminary data.</text>
</comment>
<proteinExistence type="predicted"/>
<name>A0A3N1PRD7_9GAMM</name>
<dbReference type="Proteomes" id="UP000268033">
    <property type="component" value="Unassembled WGS sequence"/>
</dbReference>
<organism evidence="1 2">
    <name type="scientific">Gallaecimonas pentaromativorans</name>
    <dbReference type="NCBI Taxonomy" id="584787"/>
    <lineage>
        <taxon>Bacteria</taxon>
        <taxon>Pseudomonadati</taxon>
        <taxon>Pseudomonadota</taxon>
        <taxon>Gammaproteobacteria</taxon>
        <taxon>Enterobacterales</taxon>
        <taxon>Gallaecimonadaceae</taxon>
        <taxon>Gallaecimonas</taxon>
    </lineage>
</organism>
<reference evidence="1 2" key="1">
    <citation type="submission" date="2018-11" db="EMBL/GenBank/DDBJ databases">
        <title>Genomic Encyclopedia of Type Strains, Phase IV (KMG-IV): sequencing the most valuable type-strain genomes for metagenomic binning, comparative biology and taxonomic classification.</title>
        <authorList>
            <person name="Goeker M."/>
        </authorList>
    </citation>
    <scope>NUCLEOTIDE SEQUENCE [LARGE SCALE GENOMIC DNA]</scope>
    <source>
        <strain evidence="1 2">DSM 21945</strain>
    </source>
</reference>